<protein>
    <recommendedName>
        <fullName evidence="5">Transmembrane protein</fullName>
    </recommendedName>
</protein>
<accession>A0A9W7L6R1</accession>
<keyword evidence="2" id="KW-1133">Transmembrane helix</keyword>
<dbReference type="Proteomes" id="UP001165065">
    <property type="component" value="Unassembled WGS sequence"/>
</dbReference>
<evidence type="ECO:0008006" key="5">
    <source>
        <dbReference type="Google" id="ProtNLM"/>
    </source>
</evidence>
<feature type="region of interest" description="Disordered" evidence="1">
    <location>
        <begin position="1"/>
        <end position="57"/>
    </location>
</feature>
<keyword evidence="2" id="KW-0812">Transmembrane</keyword>
<name>A0A9W7L6R1_9STRA</name>
<feature type="transmembrane region" description="Helical" evidence="2">
    <location>
        <begin position="449"/>
        <end position="469"/>
    </location>
</feature>
<feature type="transmembrane region" description="Helical" evidence="2">
    <location>
        <begin position="203"/>
        <end position="226"/>
    </location>
</feature>
<feature type="transmembrane region" description="Helical" evidence="2">
    <location>
        <begin position="407"/>
        <end position="429"/>
    </location>
</feature>
<organism evidence="3 4">
    <name type="scientific">Triparma columacea</name>
    <dbReference type="NCBI Taxonomy" id="722753"/>
    <lineage>
        <taxon>Eukaryota</taxon>
        <taxon>Sar</taxon>
        <taxon>Stramenopiles</taxon>
        <taxon>Ochrophyta</taxon>
        <taxon>Bolidophyceae</taxon>
        <taxon>Parmales</taxon>
        <taxon>Triparmaceae</taxon>
        <taxon>Triparma</taxon>
    </lineage>
</organism>
<keyword evidence="4" id="KW-1185">Reference proteome</keyword>
<feature type="compositionally biased region" description="Basic and acidic residues" evidence="1">
    <location>
        <begin position="1"/>
        <end position="17"/>
    </location>
</feature>
<dbReference type="EMBL" id="BRYA01000035">
    <property type="protein sequence ID" value="GMI33780.1"/>
    <property type="molecule type" value="Genomic_DNA"/>
</dbReference>
<feature type="transmembrane region" description="Helical" evidence="2">
    <location>
        <begin position="293"/>
        <end position="312"/>
    </location>
</feature>
<sequence length="545" mass="61776">MQDHPPHTDRSFSDDTTNRAYRAETIGYEQELRSSDSEGDMPGSINQPLHDPPRKAISTAPSNLEIAQISNNHLGVDWEQISIGEEDMKLFEGMMEDKLNFLRTEIYSEIETTITDLSESFFSALQQATSDTTVSQTGTVRQNQKVVKALNQLSESMVIVQDELNLHKNLAKLEQMKGSERSYKRRSKLYYGKHIENHHQRFIVLRNLLTFMSSAPPIILVIVAFATDDSRYYRLAVALWPIEALFVLLHFVITIERSTREPNPEEKVHFVMHFTCHWCSIIVYLALNPHITALWPVVGMAFLTSTPLYYMLKQVRAAVQQYHILQNDIGEYVDEVFVLLLGVLVPQLYLWFETWSSYSGEDEGTSSHNGVGFNGNICISLLLLELGLFDIAVLGTGVSCIRDLMTFAIPPFLQASQWLLAIAAMVALYFQGSKESEDDMPPIRRQALWYVFTMASMGACMILAIKLPLKEIIAKRRRKLSVTGRTTREKAHDVGPEKVAGQSSLPKFFGVEVSPYDREISAQRKAANKEIEREAALREAMNTRG</sequence>
<feature type="transmembrane region" description="Helical" evidence="2">
    <location>
        <begin position="332"/>
        <end position="352"/>
    </location>
</feature>
<feature type="transmembrane region" description="Helical" evidence="2">
    <location>
        <begin position="372"/>
        <end position="395"/>
    </location>
</feature>
<reference evidence="4" key="1">
    <citation type="journal article" date="2023" name="Commun. Biol.">
        <title>Genome analysis of Parmales, the sister group of diatoms, reveals the evolutionary specialization of diatoms from phago-mixotrophs to photoautotrophs.</title>
        <authorList>
            <person name="Ban H."/>
            <person name="Sato S."/>
            <person name="Yoshikawa S."/>
            <person name="Yamada K."/>
            <person name="Nakamura Y."/>
            <person name="Ichinomiya M."/>
            <person name="Sato N."/>
            <person name="Blanc-Mathieu R."/>
            <person name="Endo H."/>
            <person name="Kuwata A."/>
            <person name="Ogata H."/>
        </authorList>
    </citation>
    <scope>NUCLEOTIDE SEQUENCE [LARGE SCALE GENOMIC DNA]</scope>
</reference>
<evidence type="ECO:0000256" key="1">
    <source>
        <dbReference type="SAM" id="MobiDB-lite"/>
    </source>
</evidence>
<feature type="transmembrane region" description="Helical" evidence="2">
    <location>
        <begin position="267"/>
        <end position="287"/>
    </location>
</feature>
<proteinExistence type="predicted"/>
<evidence type="ECO:0000256" key="2">
    <source>
        <dbReference type="SAM" id="Phobius"/>
    </source>
</evidence>
<comment type="caution">
    <text evidence="3">The sequence shown here is derived from an EMBL/GenBank/DDBJ whole genome shotgun (WGS) entry which is preliminary data.</text>
</comment>
<keyword evidence="2" id="KW-0472">Membrane</keyword>
<evidence type="ECO:0000313" key="3">
    <source>
        <dbReference type="EMBL" id="GMI33780.1"/>
    </source>
</evidence>
<gene>
    <name evidence="3" type="ORF">TrCOL_g1565</name>
</gene>
<evidence type="ECO:0000313" key="4">
    <source>
        <dbReference type="Proteomes" id="UP001165065"/>
    </source>
</evidence>
<dbReference type="OrthoDB" id="200318at2759"/>
<dbReference type="AlphaFoldDB" id="A0A9W7L6R1"/>
<feature type="transmembrane region" description="Helical" evidence="2">
    <location>
        <begin position="232"/>
        <end position="255"/>
    </location>
</feature>